<dbReference type="SUPFAM" id="SSF50249">
    <property type="entry name" value="Nucleic acid-binding proteins"/>
    <property type="match status" value="1"/>
</dbReference>
<keyword evidence="2" id="KW-1185">Reference proteome</keyword>
<proteinExistence type="predicted"/>
<organism evidence="1 2">
    <name type="scientific">Stylosanthes scabra</name>
    <dbReference type="NCBI Taxonomy" id="79078"/>
    <lineage>
        <taxon>Eukaryota</taxon>
        <taxon>Viridiplantae</taxon>
        <taxon>Streptophyta</taxon>
        <taxon>Embryophyta</taxon>
        <taxon>Tracheophyta</taxon>
        <taxon>Spermatophyta</taxon>
        <taxon>Magnoliopsida</taxon>
        <taxon>eudicotyledons</taxon>
        <taxon>Gunneridae</taxon>
        <taxon>Pentapetalae</taxon>
        <taxon>rosids</taxon>
        <taxon>fabids</taxon>
        <taxon>Fabales</taxon>
        <taxon>Fabaceae</taxon>
        <taxon>Papilionoideae</taxon>
        <taxon>50 kb inversion clade</taxon>
        <taxon>dalbergioids sensu lato</taxon>
        <taxon>Dalbergieae</taxon>
        <taxon>Pterocarpus clade</taxon>
        <taxon>Stylosanthes</taxon>
    </lineage>
</organism>
<protein>
    <recommendedName>
        <fullName evidence="3">Replication factor A C-terminal domain-containing protein</fullName>
    </recommendedName>
</protein>
<dbReference type="InterPro" id="IPR012340">
    <property type="entry name" value="NA-bd_OB-fold"/>
</dbReference>
<evidence type="ECO:0000313" key="1">
    <source>
        <dbReference type="EMBL" id="MED6182591.1"/>
    </source>
</evidence>
<reference evidence="1 2" key="1">
    <citation type="journal article" date="2023" name="Plants (Basel)">
        <title>Bridging the Gap: Combining Genomics and Transcriptomics Approaches to Understand Stylosanthes scabra, an Orphan Legume from the Brazilian Caatinga.</title>
        <authorList>
            <person name="Ferreira-Neto J.R.C."/>
            <person name="da Silva M.D."/>
            <person name="Binneck E."/>
            <person name="de Melo N.F."/>
            <person name="da Silva R.H."/>
            <person name="de Melo A.L.T.M."/>
            <person name="Pandolfi V."/>
            <person name="Bustamante F.O."/>
            <person name="Brasileiro-Vidal A.C."/>
            <person name="Benko-Iseppon A.M."/>
        </authorList>
    </citation>
    <scope>NUCLEOTIDE SEQUENCE [LARGE SCALE GENOMIC DNA]</scope>
    <source>
        <tissue evidence="1">Leaves</tissue>
    </source>
</reference>
<gene>
    <name evidence="1" type="ORF">PIB30_029949</name>
</gene>
<evidence type="ECO:0008006" key="3">
    <source>
        <dbReference type="Google" id="ProtNLM"/>
    </source>
</evidence>
<dbReference type="Gene3D" id="2.40.50.140">
    <property type="entry name" value="Nucleic acid-binding proteins"/>
    <property type="match status" value="1"/>
</dbReference>
<comment type="caution">
    <text evidence="1">The sequence shown here is derived from an EMBL/GenBank/DDBJ whole genome shotgun (WGS) entry which is preliminary data.</text>
</comment>
<accession>A0ABU6WCL7</accession>
<dbReference type="EMBL" id="JASCZI010181366">
    <property type="protein sequence ID" value="MED6182591.1"/>
    <property type="molecule type" value="Genomic_DNA"/>
</dbReference>
<name>A0ABU6WCL7_9FABA</name>
<evidence type="ECO:0000313" key="2">
    <source>
        <dbReference type="Proteomes" id="UP001341840"/>
    </source>
</evidence>
<dbReference type="Proteomes" id="UP001341840">
    <property type="component" value="Unassembled WGS sequence"/>
</dbReference>
<sequence length="239" mass="27370">MGVSNANYGTTLYTNEDLQKIQEFKTRIANGDLSINPELTSSLPSQSYSLEEDFLKKFEYKSIADLKNIRQSGFNVTMGTIKEVETEYGWWYRGYKDRLCAKSLKDIGGKYKCDGCGAEFTEFPPRYKLHLIGLNKDIFPNEIYAFKEQIMLFKVTCLEDNSNLQLLDDTSKTSKSLESSCEMILPIKRTATGVELSTDDDLERSVTSNVKSRRLFDEEEEKYGISTKMLHLDDSVRDD</sequence>